<comment type="caution">
    <text evidence="1">The sequence shown here is derived from an EMBL/GenBank/DDBJ whole genome shotgun (WGS) entry which is preliminary data.</text>
</comment>
<proteinExistence type="predicted"/>
<keyword evidence="2" id="KW-1185">Reference proteome</keyword>
<gene>
    <name evidence="1" type="ORF">FC748_11465</name>
</gene>
<dbReference type="EMBL" id="SZPT01000002">
    <property type="protein sequence ID" value="TKI48240.1"/>
    <property type="molecule type" value="Genomic_DNA"/>
</dbReference>
<sequence>MSKEESLKQGILTINKPERPHAMTDEQYDRWVKDCELRAWFNSFADDQREYRNRHMNMRIMTVFNQKIGPLTKEEELLYKTTSDASDCTKSYQK</sequence>
<dbReference type="RefSeq" id="WP_108029578.1">
    <property type="nucleotide sequence ID" value="NZ_PYUE01000001.1"/>
</dbReference>
<protein>
    <recommendedName>
        <fullName evidence="3">Cathepsin propeptide inhibitor domain-containing protein</fullName>
    </recommendedName>
</protein>
<evidence type="ECO:0008006" key="3">
    <source>
        <dbReference type="Google" id="ProtNLM"/>
    </source>
</evidence>
<reference evidence="1 2" key="1">
    <citation type="submission" date="2019-04" db="EMBL/GenBank/DDBJ databases">
        <title>Lysinibacillus genome sequencing.</title>
        <authorList>
            <person name="Dunlap C."/>
        </authorList>
    </citation>
    <scope>NUCLEOTIDE SEQUENCE [LARGE SCALE GENOMIC DNA]</scope>
    <source>
        <strain evidence="1 2">KCTC 33042</strain>
    </source>
</reference>
<organism evidence="1 2">
    <name type="scientific">Lysinibacillus tabacifolii</name>
    <dbReference type="NCBI Taxonomy" id="1173107"/>
    <lineage>
        <taxon>Bacteria</taxon>
        <taxon>Bacillati</taxon>
        <taxon>Bacillota</taxon>
        <taxon>Bacilli</taxon>
        <taxon>Bacillales</taxon>
        <taxon>Bacillaceae</taxon>
        <taxon>Lysinibacillus</taxon>
    </lineage>
</organism>
<accession>A0ABY2SY68</accession>
<evidence type="ECO:0000313" key="2">
    <source>
        <dbReference type="Proteomes" id="UP000308330"/>
    </source>
</evidence>
<evidence type="ECO:0000313" key="1">
    <source>
        <dbReference type="EMBL" id="TKI48240.1"/>
    </source>
</evidence>
<name>A0ABY2SY68_9BACI</name>
<dbReference type="Proteomes" id="UP000308330">
    <property type="component" value="Unassembled WGS sequence"/>
</dbReference>